<evidence type="ECO:0000313" key="2">
    <source>
        <dbReference type="Proteomes" id="UP000507470"/>
    </source>
</evidence>
<dbReference type="AlphaFoldDB" id="A0A6J8B4D1"/>
<dbReference type="OrthoDB" id="10443745at2759"/>
<accession>A0A6J8B4D1</accession>
<keyword evidence="2" id="KW-1185">Reference proteome</keyword>
<gene>
    <name evidence="1" type="ORF">MCOR_14884</name>
</gene>
<protein>
    <submittedName>
        <fullName evidence="1">Uncharacterized protein</fullName>
    </submittedName>
</protein>
<dbReference type="Proteomes" id="UP000507470">
    <property type="component" value="Unassembled WGS sequence"/>
</dbReference>
<proteinExistence type="predicted"/>
<name>A0A6J8B4D1_MYTCO</name>
<evidence type="ECO:0000313" key="1">
    <source>
        <dbReference type="EMBL" id="CAC5378735.1"/>
    </source>
</evidence>
<reference evidence="1 2" key="1">
    <citation type="submission" date="2020-06" db="EMBL/GenBank/DDBJ databases">
        <authorList>
            <person name="Li R."/>
            <person name="Bekaert M."/>
        </authorList>
    </citation>
    <scope>NUCLEOTIDE SEQUENCE [LARGE SCALE GENOMIC DNA]</scope>
    <source>
        <strain evidence="2">wild</strain>
    </source>
</reference>
<sequence>MTESFQDMKVEKILFDIPSTLSSKKKMFSSVLQNHPDLSKVCYIPGFQINESISGIDILGTSKVPTRKKDDYCQIELKTERPNDSSQKLCFLQKPFKEVPKNKEVFKLDEACMHHRELYPITFPESRKTVFPLHKSNESGFNLLTIEATTKKQSSFECPTDSQTGGKVVVCYPMAVQSIVVVPSSCVNPLESIQGYKPGVVLITVLLHVLSNEVEKEQAVQIISDE</sequence>
<organism evidence="1 2">
    <name type="scientific">Mytilus coruscus</name>
    <name type="common">Sea mussel</name>
    <dbReference type="NCBI Taxonomy" id="42192"/>
    <lineage>
        <taxon>Eukaryota</taxon>
        <taxon>Metazoa</taxon>
        <taxon>Spiralia</taxon>
        <taxon>Lophotrochozoa</taxon>
        <taxon>Mollusca</taxon>
        <taxon>Bivalvia</taxon>
        <taxon>Autobranchia</taxon>
        <taxon>Pteriomorphia</taxon>
        <taxon>Mytilida</taxon>
        <taxon>Mytiloidea</taxon>
        <taxon>Mytilidae</taxon>
        <taxon>Mytilinae</taxon>
        <taxon>Mytilus</taxon>
    </lineage>
</organism>
<dbReference type="EMBL" id="CACVKT020002586">
    <property type="protein sequence ID" value="CAC5378735.1"/>
    <property type="molecule type" value="Genomic_DNA"/>
</dbReference>